<comment type="caution">
    <text evidence="10">The sequence shown here is derived from an EMBL/GenBank/DDBJ whole genome shotgun (WGS) entry which is preliminary data.</text>
</comment>
<keyword evidence="11" id="KW-1185">Reference proteome</keyword>
<dbReference type="PROSITE" id="PS50071">
    <property type="entry name" value="HOMEOBOX_2"/>
    <property type="match status" value="1"/>
</dbReference>
<dbReference type="AlphaFoldDB" id="A0AAV9BJI1"/>
<reference evidence="10" key="2">
    <citation type="submission" date="2023-06" db="EMBL/GenBank/DDBJ databases">
        <authorList>
            <person name="Ma L."/>
            <person name="Liu K.-W."/>
            <person name="Li Z."/>
            <person name="Hsiao Y.-Y."/>
            <person name="Qi Y."/>
            <person name="Fu T."/>
            <person name="Tang G."/>
            <person name="Zhang D."/>
            <person name="Sun W.-H."/>
            <person name="Liu D.-K."/>
            <person name="Li Y."/>
            <person name="Chen G.-Z."/>
            <person name="Liu X.-D."/>
            <person name="Liao X.-Y."/>
            <person name="Jiang Y.-T."/>
            <person name="Yu X."/>
            <person name="Hao Y."/>
            <person name="Huang J."/>
            <person name="Zhao X.-W."/>
            <person name="Ke S."/>
            <person name="Chen Y.-Y."/>
            <person name="Wu W.-L."/>
            <person name="Hsu J.-L."/>
            <person name="Lin Y.-F."/>
            <person name="Huang M.-D."/>
            <person name="Li C.-Y."/>
            <person name="Huang L."/>
            <person name="Wang Z.-W."/>
            <person name="Zhao X."/>
            <person name="Zhong W.-Y."/>
            <person name="Peng D.-H."/>
            <person name="Ahmad S."/>
            <person name="Lan S."/>
            <person name="Zhang J.-S."/>
            <person name="Tsai W.-C."/>
            <person name="Van De Peer Y."/>
            <person name="Liu Z.-J."/>
        </authorList>
    </citation>
    <scope>NUCLEOTIDE SEQUENCE</scope>
    <source>
        <strain evidence="10">SCP</strain>
        <tissue evidence="10">Leaves</tissue>
    </source>
</reference>
<evidence type="ECO:0000256" key="8">
    <source>
        <dbReference type="SAM" id="MobiDB-lite"/>
    </source>
</evidence>
<dbReference type="InterPro" id="IPR042160">
    <property type="entry name" value="HD-Zip_IV"/>
</dbReference>
<evidence type="ECO:0000256" key="3">
    <source>
        <dbReference type="ARBA" id="ARBA00023155"/>
    </source>
</evidence>
<dbReference type="InterPro" id="IPR001356">
    <property type="entry name" value="HD"/>
</dbReference>
<evidence type="ECO:0000256" key="4">
    <source>
        <dbReference type="ARBA" id="ARBA00023242"/>
    </source>
</evidence>
<dbReference type="EMBL" id="JAUJYN010000003">
    <property type="protein sequence ID" value="KAK1276366.1"/>
    <property type="molecule type" value="Genomic_DNA"/>
</dbReference>
<dbReference type="GO" id="GO:0000981">
    <property type="term" value="F:DNA-binding transcription factor activity, RNA polymerase II-specific"/>
    <property type="evidence" value="ECO:0007669"/>
    <property type="project" value="InterPro"/>
</dbReference>
<dbReference type="InterPro" id="IPR009057">
    <property type="entry name" value="Homeodomain-like_sf"/>
</dbReference>
<dbReference type="PANTHER" id="PTHR45654">
    <property type="entry name" value="HOMEOBOX-LEUCINE ZIPPER PROTEIN MERISTEM L1"/>
    <property type="match status" value="1"/>
</dbReference>
<evidence type="ECO:0000256" key="7">
    <source>
        <dbReference type="SAM" id="Coils"/>
    </source>
</evidence>
<keyword evidence="2 5" id="KW-0238">DNA-binding</keyword>
<name>A0AAV9BJI1_ACOGR</name>
<keyword evidence="3 5" id="KW-0371">Homeobox</keyword>
<evidence type="ECO:0000313" key="11">
    <source>
        <dbReference type="Proteomes" id="UP001179952"/>
    </source>
</evidence>
<feature type="compositionally biased region" description="Polar residues" evidence="8">
    <location>
        <begin position="1"/>
        <end position="18"/>
    </location>
</feature>
<dbReference type="SUPFAM" id="SSF46689">
    <property type="entry name" value="Homeodomain-like"/>
    <property type="match status" value="1"/>
</dbReference>
<dbReference type="SMART" id="SM00389">
    <property type="entry name" value="HOX"/>
    <property type="match status" value="1"/>
</dbReference>
<reference evidence="10" key="1">
    <citation type="journal article" date="2023" name="Nat. Commun.">
        <title>Diploid and tetraploid genomes of Acorus and the evolution of monocots.</title>
        <authorList>
            <person name="Ma L."/>
            <person name="Liu K.W."/>
            <person name="Li Z."/>
            <person name="Hsiao Y.Y."/>
            <person name="Qi Y."/>
            <person name="Fu T."/>
            <person name="Tang G.D."/>
            <person name="Zhang D."/>
            <person name="Sun W.H."/>
            <person name="Liu D.K."/>
            <person name="Li Y."/>
            <person name="Chen G.Z."/>
            <person name="Liu X.D."/>
            <person name="Liao X.Y."/>
            <person name="Jiang Y.T."/>
            <person name="Yu X."/>
            <person name="Hao Y."/>
            <person name="Huang J."/>
            <person name="Zhao X.W."/>
            <person name="Ke S."/>
            <person name="Chen Y.Y."/>
            <person name="Wu W.L."/>
            <person name="Hsu J.L."/>
            <person name="Lin Y.F."/>
            <person name="Huang M.D."/>
            <person name="Li C.Y."/>
            <person name="Huang L."/>
            <person name="Wang Z.W."/>
            <person name="Zhao X."/>
            <person name="Zhong W.Y."/>
            <person name="Peng D.H."/>
            <person name="Ahmad S."/>
            <person name="Lan S."/>
            <person name="Zhang J.S."/>
            <person name="Tsai W.C."/>
            <person name="Van de Peer Y."/>
            <person name="Liu Z.J."/>
        </authorList>
    </citation>
    <scope>NUCLEOTIDE SEQUENCE</scope>
    <source>
        <strain evidence="10">SCP</strain>
    </source>
</reference>
<dbReference type="PANTHER" id="PTHR45654:SF111">
    <property type="entry name" value="HOMEOBOX-LEUCINE ZIPPER PROTEIN ROC6"/>
    <property type="match status" value="1"/>
</dbReference>
<keyword evidence="4 5" id="KW-0539">Nucleus</keyword>
<sequence>MIGDANNYNKPPSNNKGASNIPNNTNKKKKNKFYRHTKEQIRILQAIFDRNSHPDEKQMKELSLQLNMKRSQIKFWFQNRRTHLKVQTDRHENVLLREENDRLRIENTTLVEKMANLVCSVCGGDDNKTLLLLSLERSKHELHEKNACLREELNRLRAHYEKIINQNVNNTTTANVSSSTLAGFGGPSSTLPTPILPQTFPSQAPTNFMLCDPSTDPWLGGGRVRGKSRSAE</sequence>
<feature type="domain" description="Homeobox" evidence="9">
    <location>
        <begin position="27"/>
        <end position="87"/>
    </location>
</feature>
<dbReference type="GO" id="GO:0005634">
    <property type="term" value="C:nucleus"/>
    <property type="evidence" value="ECO:0007669"/>
    <property type="project" value="UniProtKB-SubCell"/>
</dbReference>
<feature type="DNA-binding region" description="Homeobox" evidence="5">
    <location>
        <begin position="29"/>
        <end position="88"/>
    </location>
</feature>
<protein>
    <submittedName>
        <fullName evidence="10">Homeobox-leucine zipper protein PROTODERMAL FACTOR 2</fullName>
    </submittedName>
</protein>
<accession>A0AAV9BJI1</accession>
<evidence type="ECO:0000256" key="1">
    <source>
        <dbReference type="ARBA" id="ARBA00004123"/>
    </source>
</evidence>
<feature type="region of interest" description="Disordered" evidence="8">
    <location>
        <begin position="1"/>
        <end position="33"/>
    </location>
</feature>
<dbReference type="InterPro" id="IPR017970">
    <property type="entry name" value="Homeobox_CS"/>
</dbReference>
<dbReference type="PROSITE" id="PS00027">
    <property type="entry name" value="HOMEOBOX_1"/>
    <property type="match status" value="1"/>
</dbReference>
<organism evidence="10 11">
    <name type="scientific">Acorus gramineus</name>
    <name type="common">Dwarf sweet flag</name>
    <dbReference type="NCBI Taxonomy" id="55184"/>
    <lineage>
        <taxon>Eukaryota</taxon>
        <taxon>Viridiplantae</taxon>
        <taxon>Streptophyta</taxon>
        <taxon>Embryophyta</taxon>
        <taxon>Tracheophyta</taxon>
        <taxon>Spermatophyta</taxon>
        <taxon>Magnoliopsida</taxon>
        <taxon>Liliopsida</taxon>
        <taxon>Acoraceae</taxon>
        <taxon>Acorus</taxon>
    </lineage>
</organism>
<dbReference type="Pfam" id="PF00046">
    <property type="entry name" value="Homeodomain"/>
    <property type="match status" value="1"/>
</dbReference>
<feature type="coiled-coil region" evidence="7">
    <location>
        <begin position="132"/>
        <end position="166"/>
    </location>
</feature>
<gene>
    <name evidence="10" type="ORF">QJS04_geneDACA022464</name>
</gene>
<keyword evidence="7" id="KW-0175">Coiled coil</keyword>
<evidence type="ECO:0000313" key="10">
    <source>
        <dbReference type="EMBL" id="KAK1276366.1"/>
    </source>
</evidence>
<proteinExistence type="predicted"/>
<dbReference type="CDD" id="cd00086">
    <property type="entry name" value="homeodomain"/>
    <property type="match status" value="1"/>
</dbReference>
<dbReference type="Proteomes" id="UP001179952">
    <property type="component" value="Unassembled WGS sequence"/>
</dbReference>
<evidence type="ECO:0000256" key="5">
    <source>
        <dbReference type="PROSITE-ProRule" id="PRU00108"/>
    </source>
</evidence>
<evidence type="ECO:0000259" key="9">
    <source>
        <dbReference type="PROSITE" id="PS50071"/>
    </source>
</evidence>
<dbReference type="Gene3D" id="1.10.10.60">
    <property type="entry name" value="Homeodomain-like"/>
    <property type="match status" value="1"/>
</dbReference>
<evidence type="ECO:0000256" key="6">
    <source>
        <dbReference type="RuleBase" id="RU000682"/>
    </source>
</evidence>
<evidence type="ECO:0000256" key="2">
    <source>
        <dbReference type="ARBA" id="ARBA00023125"/>
    </source>
</evidence>
<dbReference type="GO" id="GO:0003677">
    <property type="term" value="F:DNA binding"/>
    <property type="evidence" value="ECO:0007669"/>
    <property type="project" value="UniProtKB-UniRule"/>
</dbReference>
<comment type="subcellular location">
    <subcellularLocation>
        <location evidence="1 5 6">Nucleus</location>
    </subcellularLocation>
</comment>